<gene>
    <name evidence="2" type="ORF">SOO65_16555</name>
</gene>
<keyword evidence="3" id="KW-1185">Reference proteome</keyword>
<dbReference type="PANTHER" id="PTHR43194:SF5">
    <property type="entry name" value="PIMELOYL-[ACYL-CARRIER PROTEIN] METHYL ESTER ESTERASE"/>
    <property type="match status" value="1"/>
</dbReference>
<sequence>MATQETSNTSELKNFTPPGRDIVLIHGLWLTPLCWENWIKRFNEHGYNVIAPAWPGLEDRTIDDIRKDPTLLRGLGVEEIVNHYDKIIRSLSRAPIIMGHSMGGLITQLLLDRGLGCSGVAIDSVQTRGVLNLPLSTIRVAWPILSNPLDTNGITELTLEQFRFAFTNNLSEEESREVFEKFSIPGPKRPLLQAAFANFNPNAVTKVNYENINRAPLLFVASGNDHTVPASINKENANRYKTTTITDYREFPERTHYTFGETGWEEVADFCLNWAVDQTDMFESQAVLH</sequence>
<evidence type="ECO:0000259" key="1">
    <source>
        <dbReference type="Pfam" id="PF12697"/>
    </source>
</evidence>
<dbReference type="AlphaFoldDB" id="A0AAX4HMC4"/>
<dbReference type="RefSeq" id="WP_321392866.1">
    <property type="nucleotide sequence ID" value="NZ_CP139487.1"/>
</dbReference>
<dbReference type="PANTHER" id="PTHR43194">
    <property type="entry name" value="HYDROLASE ALPHA/BETA FOLD FAMILY"/>
    <property type="match status" value="1"/>
</dbReference>
<dbReference type="SUPFAM" id="SSF53474">
    <property type="entry name" value="alpha/beta-Hydrolases"/>
    <property type="match status" value="1"/>
</dbReference>
<dbReference type="EMBL" id="CP139487">
    <property type="protein sequence ID" value="WPU64307.1"/>
    <property type="molecule type" value="Genomic_DNA"/>
</dbReference>
<evidence type="ECO:0000313" key="3">
    <source>
        <dbReference type="Proteomes" id="UP001324634"/>
    </source>
</evidence>
<accession>A0AAX4HMC4</accession>
<proteinExistence type="predicted"/>
<reference evidence="2 3" key="1">
    <citation type="submission" date="2023-11" db="EMBL/GenBank/DDBJ databases">
        <title>Peredibacter starrii A3.12.</title>
        <authorList>
            <person name="Mitchell R.J."/>
        </authorList>
    </citation>
    <scope>NUCLEOTIDE SEQUENCE [LARGE SCALE GENOMIC DNA]</scope>
    <source>
        <strain evidence="2 3">A3.12</strain>
    </source>
</reference>
<organism evidence="2 3">
    <name type="scientific">Peredibacter starrii</name>
    <dbReference type="NCBI Taxonomy" id="28202"/>
    <lineage>
        <taxon>Bacteria</taxon>
        <taxon>Pseudomonadati</taxon>
        <taxon>Bdellovibrionota</taxon>
        <taxon>Bacteriovoracia</taxon>
        <taxon>Bacteriovoracales</taxon>
        <taxon>Bacteriovoracaceae</taxon>
        <taxon>Peredibacter</taxon>
    </lineage>
</organism>
<keyword evidence="2" id="KW-0378">Hydrolase</keyword>
<dbReference type="InterPro" id="IPR000073">
    <property type="entry name" value="AB_hydrolase_1"/>
</dbReference>
<dbReference type="InterPro" id="IPR050228">
    <property type="entry name" value="Carboxylesterase_BioH"/>
</dbReference>
<name>A0AAX4HMC4_9BACT</name>
<dbReference type="KEGG" id="psti:SOO65_16555"/>
<dbReference type="Pfam" id="PF12697">
    <property type="entry name" value="Abhydrolase_6"/>
    <property type="match status" value="1"/>
</dbReference>
<dbReference type="Gene3D" id="3.40.50.1820">
    <property type="entry name" value="alpha/beta hydrolase"/>
    <property type="match status" value="1"/>
</dbReference>
<dbReference type="InterPro" id="IPR029058">
    <property type="entry name" value="AB_hydrolase_fold"/>
</dbReference>
<dbReference type="Proteomes" id="UP001324634">
    <property type="component" value="Chromosome"/>
</dbReference>
<dbReference type="GO" id="GO:0016787">
    <property type="term" value="F:hydrolase activity"/>
    <property type="evidence" value="ECO:0007669"/>
    <property type="project" value="UniProtKB-KW"/>
</dbReference>
<protein>
    <submittedName>
        <fullName evidence="2">Alpha/beta hydrolase</fullName>
    </submittedName>
</protein>
<evidence type="ECO:0000313" key="2">
    <source>
        <dbReference type="EMBL" id="WPU64307.1"/>
    </source>
</evidence>
<feature type="domain" description="AB hydrolase-1" evidence="1">
    <location>
        <begin position="22"/>
        <end position="269"/>
    </location>
</feature>